<feature type="compositionally biased region" description="Acidic residues" evidence="2">
    <location>
        <begin position="195"/>
        <end position="221"/>
    </location>
</feature>
<evidence type="ECO:0000313" key="5">
    <source>
        <dbReference type="Proteomes" id="UP000663829"/>
    </source>
</evidence>
<dbReference type="SUPFAM" id="SSF117281">
    <property type="entry name" value="Kelch motif"/>
    <property type="match status" value="1"/>
</dbReference>
<dbReference type="PANTHER" id="PTHR46461:SF1">
    <property type="entry name" value="KELCH DOMAIN-CONTAINING PROTEIN 3"/>
    <property type="match status" value="1"/>
</dbReference>
<keyword evidence="1" id="KW-0880">Kelch repeat</keyword>
<dbReference type="Gene3D" id="2.120.10.80">
    <property type="entry name" value="Kelch-type beta propeller"/>
    <property type="match status" value="2"/>
</dbReference>
<dbReference type="InterPro" id="IPR052637">
    <property type="entry name" value="KLHDC3-like"/>
</dbReference>
<dbReference type="PANTHER" id="PTHR46461">
    <property type="entry name" value="KELCH DOMAIN-CONTAINING PROTEIN 3"/>
    <property type="match status" value="1"/>
</dbReference>
<feature type="non-terminal residue" evidence="3">
    <location>
        <position position="582"/>
    </location>
</feature>
<dbReference type="Pfam" id="PF24681">
    <property type="entry name" value="Kelch_KLHDC2_KLHL20_DRC7"/>
    <property type="match status" value="1"/>
</dbReference>
<evidence type="ECO:0000313" key="3">
    <source>
        <dbReference type="EMBL" id="CAF1200678.1"/>
    </source>
</evidence>
<name>A0A814WFF2_9BILA</name>
<protein>
    <recommendedName>
        <fullName evidence="6">Kelch repeat-containing protein</fullName>
    </recommendedName>
</protein>
<reference evidence="3" key="1">
    <citation type="submission" date="2021-02" db="EMBL/GenBank/DDBJ databases">
        <authorList>
            <person name="Nowell W R."/>
        </authorList>
    </citation>
    <scope>NUCLEOTIDE SEQUENCE</scope>
</reference>
<sequence length="582" mass="66865">QENNDELAETQTSFRINDLATTKLVGVVTPVTTTGMVQDSTNTKFISLNDALRPIKEEIRQVATVVSDIDVRLREMQTLKVNEVNQIPKKLDNLAKVAQNIAEKADPTISNPNSLTKQSNNNKQMIVNGIDMLKLIKKGTKATAFACVVARHLFSKEILSGAIYEDKNIERYSFIMIKKLELLPDLFGLDGKADDNEDPEDEQDNEEVEQNEEEREVEQDEEKMNKRMIVVISRMHWISHIQGCPRRVNHAAVAYSDFIYSFGGYSNQEDFTNPVPIDINVLQIHTLRWYTLPIPSKEDEQYKLTPYRRYGHTCVLYNHKIYLWGGRNDGPGACNKLYCFDPYRRQWSIVRINGFVPEARDGHSACVIKDRMYIFAGFEEPGNHFSNDLFYFDFISLIWHKVLTPKSPSTPKWRDFHTSTSIGDLMYVFGGRFDIAGHQHSGQNYYENKLHVYDSVKNTWTEIFTNGQIPGGRRSHSAFSYKDKLYIWGGYNSIEGNHYNDFYEYSPETQTWAQLKPNGMQPKVRRRQCCVVIGSKMYLFGGTSPISATIQATLNAIDIDQYGTTLVDQNDLFVLDFSKIQY</sequence>
<comment type="caution">
    <text evidence="3">The sequence shown here is derived from an EMBL/GenBank/DDBJ whole genome shotgun (WGS) entry which is preliminary data.</text>
</comment>
<evidence type="ECO:0000256" key="2">
    <source>
        <dbReference type="SAM" id="MobiDB-lite"/>
    </source>
</evidence>
<dbReference type="GO" id="GO:0005737">
    <property type="term" value="C:cytoplasm"/>
    <property type="evidence" value="ECO:0007669"/>
    <property type="project" value="TreeGrafter"/>
</dbReference>
<dbReference type="InterPro" id="IPR006652">
    <property type="entry name" value="Kelch_1"/>
</dbReference>
<proteinExistence type="predicted"/>
<dbReference type="InterPro" id="IPR015915">
    <property type="entry name" value="Kelch-typ_b-propeller"/>
</dbReference>
<feature type="region of interest" description="Disordered" evidence="2">
    <location>
        <begin position="191"/>
        <end position="222"/>
    </location>
</feature>
<gene>
    <name evidence="3" type="ORF">GPM918_LOCUS23703</name>
    <name evidence="4" type="ORF">SRO942_LOCUS23702</name>
</gene>
<organism evidence="3 5">
    <name type="scientific">Didymodactylos carnosus</name>
    <dbReference type="NCBI Taxonomy" id="1234261"/>
    <lineage>
        <taxon>Eukaryota</taxon>
        <taxon>Metazoa</taxon>
        <taxon>Spiralia</taxon>
        <taxon>Gnathifera</taxon>
        <taxon>Rotifera</taxon>
        <taxon>Eurotatoria</taxon>
        <taxon>Bdelloidea</taxon>
        <taxon>Philodinida</taxon>
        <taxon>Philodinidae</taxon>
        <taxon>Didymodactylos</taxon>
    </lineage>
</organism>
<dbReference type="SMART" id="SM00612">
    <property type="entry name" value="Kelch"/>
    <property type="match status" value="3"/>
</dbReference>
<evidence type="ECO:0000313" key="4">
    <source>
        <dbReference type="EMBL" id="CAF3965195.1"/>
    </source>
</evidence>
<dbReference type="EMBL" id="CAJNOQ010008569">
    <property type="protein sequence ID" value="CAF1200678.1"/>
    <property type="molecule type" value="Genomic_DNA"/>
</dbReference>
<dbReference type="GO" id="GO:0003682">
    <property type="term" value="F:chromatin binding"/>
    <property type="evidence" value="ECO:0007669"/>
    <property type="project" value="InterPro"/>
</dbReference>
<dbReference type="AlphaFoldDB" id="A0A814WFF2"/>
<dbReference type="OrthoDB" id="432528at2759"/>
<keyword evidence="5" id="KW-1185">Reference proteome</keyword>
<evidence type="ECO:0000256" key="1">
    <source>
        <dbReference type="ARBA" id="ARBA00022441"/>
    </source>
</evidence>
<evidence type="ECO:0008006" key="6">
    <source>
        <dbReference type="Google" id="ProtNLM"/>
    </source>
</evidence>
<dbReference type="EMBL" id="CAJOBC010008570">
    <property type="protein sequence ID" value="CAF3965195.1"/>
    <property type="molecule type" value="Genomic_DNA"/>
</dbReference>
<dbReference type="Proteomes" id="UP000663829">
    <property type="component" value="Unassembled WGS sequence"/>
</dbReference>
<dbReference type="Proteomes" id="UP000681722">
    <property type="component" value="Unassembled WGS sequence"/>
</dbReference>
<accession>A0A814WFF2</accession>